<dbReference type="InterPro" id="IPR042307">
    <property type="entry name" value="Reeler_sf"/>
</dbReference>
<gene>
    <name evidence="13" type="ORF">CSSPJE1EN2_LOCUS25503</name>
</gene>
<reference evidence="13" key="1">
    <citation type="submission" date="2024-03" db="EMBL/GenBank/DDBJ databases">
        <authorList>
            <consortium name="ELIXIR-Norway"/>
            <consortium name="Elixir Norway"/>
        </authorList>
    </citation>
    <scope>NUCLEOTIDE SEQUENCE</scope>
</reference>
<evidence type="ECO:0000256" key="10">
    <source>
        <dbReference type="ARBA" id="ARBA00042163"/>
    </source>
</evidence>
<evidence type="ECO:0000256" key="11">
    <source>
        <dbReference type="ARBA" id="ARBA00049091"/>
    </source>
</evidence>
<keyword evidence="6" id="KW-1015">Disulfide bond</keyword>
<dbReference type="PANTHER" id="PTHR42801:SF4">
    <property type="entry name" value="AHPC_TSA FAMILY PROTEIN"/>
    <property type="match status" value="1"/>
</dbReference>
<dbReference type="InterPro" id="IPR013766">
    <property type="entry name" value="Thioredoxin_domain"/>
</dbReference>
<dbReference type="CDD" id="cd03017">
    <property type="entry name" value="PRX_BCP"/>
    <property type="match status" value="1"/>
</dbReference>
<protein>
    <recommendedName>
        <fullName evidence="2">thioredoxin-dependent peroxiredoxin</fullName>
        <ecNumber evidence="2">1.11.1.24</ecNumber>
    </recommendedName>
    <alternativeName>
        <fullName evidence="8">Thioredoxin peroxidase</fullName>
    </alternativeName>
    <alternativeName>
        <fullName evidence="10">Thioredoxin-dependent peroxiredoxin Q</fullName>
    </alternativeName>
</protein>
<sequence>MAALKVGDKAPAIKAKDQNGEEITLAQFKGKKVILYFYPKDDTPGCTREACSFRDDHAKLKKKGYVVLGVSADSEKSHQKFIKKYELPFPLIADEDKKVVEDYGARSFKLQSHVENPPSGGLANDPGQTNCSHCHSFLGAPLARNSQFILHISPDSAGLATSAVVDSTSTYTPNHPNWITFELTGANTNTPGDTPYYGFQFTALKASPDDSMAGSFTLVDGNTSMQSSASSYNNPAYGPVTYVGHNNPNRIHYIQKWTFVWNAPDSSAGPVTFYYSGNLGNGNLALDVSQLNTDSIFVGKVTLNPGVYNNVGITNVAENISSIAVYPVPFSQELNADLYLNTSSAVTLTLMSIDGQAIKELYNGTAPQGHFSRLFQIGDVAAGMYFVKVQSGTDSKVVKVLKY</sequence>
<dbReference type="PANTHER" id="PTHR42801">
    <property type="entry name" value="THIOREDOXIN-DEPENDENT PEROXIDE REDUCTASE"/>
    <property type="match status" value="1"/>
</dbReference>
<comment type="similarity">
    <text evidence="9">Belongs to the peroxiredoxin family. BCP/PrxQ subfamily.</text>
</comment>
<comment type="subcellular location">
    <subcellularLocation>
        <location evidence="1">Plastid</location>
        <location evidence="1">Chloroplast thylakoid lumen</location>
    </subcellularLocation>
</comment>
<evidence type="ECO:0000256" key="4">
    <source>
        <dbReference type="ARBA" id="ARBA00022862"/>
    </source>
</evidence>
<dbReference type="Gene3D" id="2.60.40.4060">
    <property type="entry name" value="Reeler domain"/>
    <property type="match status" value="1"/>
</dbReference>
<evidence type="ECO:0000313" key="14">
    <source>
        <dbReference type="Proteomes" id="UP001497522"/>
    </source>
</evidence>
<evidence type="ECO:0000256" key="7">
    <source>
        <dbReference type="ARBA" id="ARBA00023284"/>
    </source>
</evidence>
<dbReference type="PROSITE" id="PS51352">
    <property type="entry name" value="THIOREDOXIN_2"/>
    <property type="match status" value="1"/>
</dbReference>
<accession>A0ABP1A2S9</accession>
<name>A0ABP1A2S9_9BRYO</name>
<organism evidence="13 14">
    <name type="scientific">Sphagnum jensenii</name>
    <dbReference type="NCBI Taxonomy" id="128206"/>
    <lineage>
        <taxon>Eukaryota</taxon>
        <taxon>Viridiplantae</taxon>
        <taxon>Streptophyta</taxon>
        <taxon>Embryophyta</taxon>
        <taxon>Bryophyta</taxon>
        <taxon>Sphagnophytina</taxon>
        <taxon>Sphagnopsida</taxon>
        <taxon>Sphagnales</taxon>
        <taxon>Sphagnaceae</taxon>
        <taxon>Sphagnum</taxon>
    </lineage>
</organism>
<keyword evidence="7" id="KW-0676">Redox-active center</keyword>
<evidence type="ECO:0000256" key="3">
    <source>
        <dbReference type="ARBA" id="ARBA00022559"/>
    </source>
</evidence>
<dbReference type="InterPro" id="IPR050924">
    <property type="entry name" value="Peroxiredoxin_BCP/PrxQ"/>
</dbReference>
<dbReference type="Pfam" id="PF00578">
    <property type="entry name" value="AhpC-TSA"/>
    <property type="match status" value="1"/>
</dbReference>
<evidence type="ECO:0000259" key="12">
    <source>
        <dbReference type="PROSITE" id="PS51352"/>
    </source>
</evidence>
<proteinExistence type="inferred from homology"/>
<evidence type="ECO:0000256" key="1">
    <source>
        <dbReference type="ARBA" id="ARBA00004456"/>
    </source>
</evidence>
<evidence type="ECO:0000256" key="8">
    <source>
        <dbReference type="ARBA" id="ARBA00032824"/>
    </source>
</evidence>
<dbReference type="InterPro" id="IPR002861">
    <property type="entry name" value="Reeler_dom"/>
</dbReference>
<dbReference type="SUPFAM" id="SSF52833">
    <property type="entry name" value="Thioredoxin-like"/>
    <property type="match status" value="1"/>
</dbReference>
<evidence type="ECO:0000313" key="13">
    <source>
        <dbReference type="EMBL" id="CAK9855571.1"/>
    </source>
</evidence>
<dbReference type="Proteomes" id="UP001497522">
    <property type="component" value="Unassembled WGS sequence"/>
</dbReference>
<keyword evidence="14" id="KW-1185">Reference proteome</keyword>
<dbReference type="EC" id="1.11.1.24" evidence="2"/>
<dbReference type="InterPro" id="IPR026444">
    <property type="entry name" value="Secre_tail"/>
</dbReference>
<dbReference type="InterPro" id="IPR000866">
    <property type="entry name" value="AhpC/TSA"/>
</dbReference>
<evidence type="ECO:0000256" key="5">
    <source>
        <dbReference type="ARBA" id="ARBA00023002"/>
    </source>
</evidence>
<keyword evidence="4" id="KW-0049">Antioxidant</keyword>
<evidence type="ECO:0000256" key="6">
    <source>
        <dbReference type="ARBA" id="ARBA00023157"/>
    </source>
</evidence>
<evidence type="ECO:0000256" key="2">
    <source>
        <dbReference type="ARBA" id="ARBA00013017"/>
    </source>
</evidence>
<dbReference type="Gene3D" id="3.40.30.10">
    <property type="entry name" value="Glutaredoxin"/>
    <property type="match status" value="1"/>
</dbReference>
<dbReference type="EMBL" id="CAXHBF010000225">
    <property type="protein sequence ID" value="CAK9855571.1"/>
    <property type="molecule type" value="Genomic_DNA"/>
</dbReference>
<feature type="domain" description="Thioredoxin" evidence="12">
    <location>
        <begin position="4"/>
        <end position="143"/>
    </location>
</feature>
<dbReference type="Pfam" id="PF02014">
    <property type="entry name" value="Reeler"/>
    <property type="match status" value="1"/>
</dbReference>
<keyword evidence="3" id="KW-0575">Peroxidase</keyword>
<comment type="catalytic activity">
    <reaction evidence="11">
        <text>a hydroperoxide + [thioredoxin]-dithiol = an alcohol + [thioredoxin]-disulfide + H2O</text>
        <dbReference type="Rhea" id="RHEA:62620"/>
        <dbReference type="Rhea" id="RHEA-COMP:10698"/>
        <dbReference type="Rhea" id="RHEA-COMP:10700"/>
        <dbReference type="ChEBI" id="CHEBI:15377"/>
        <dbReference type="ChEBI" id="CHEBI:29950"/>
        <dbReference type="ChEBI" id="CHEBI:30879"/>
        <dbReference type="ChEBI" id="CHEBI:35924"/>
        <dbReference type="ChEBI" id="CHEBI:50058"/>
        <dbReference type="EC" id="1.11.1.24"/>
    </reaction>
</comment>
<dbReference type="InterPro" id="IPR036249">
    <property type="entry name" value="Thioredoxin-like_sf"/>
</dbReference>
<dbReference type="NCBIfam" id="TIGR04183">
    <property type="entry name" value="Por_Secre_tail"/>
    <property type="match status" value="1"/>
</dbReference>
<comment type="caution">
    <text evidence="13">The sequence shown here is derived from an EMBL/GenBank/DDBJ whole genome shotgun (WGS) entry which is preliminary data.</text>
</comment>
<keyword evidence="5" id="KW-0560">Oxidoreductase</keyword>
<dbReference type="Pfam" id="PF18962">
    <property type="entry name" value="Por_Secre_tail"/>
    <property type="match status" value="1"/>
</dbReference>
<evidence type="ECO:0000256" key="9">
    <source>
        <dbReference type="ARBA" id="ARBA00038489"/>
    </source>
</evidence>